<accession>W0FI12</accession>
<reference evidence="1" key="1">
    <citation type="journal article" date="2013" name="PLoS ONE">
        <title>Metagenomic insights into the carbohydrate-active enzymes carried by the microorganisms adhering to solid digesta in the rumen of cows.</title>
        <authorList>
            <person name="Wang L."/>
            <person name="Hatem A."/>
            <person name="Catalyurek U.V."/>
            <person name="Morrison M."/>
            <person name="Yu Z."/>
        </authorList>
    </citation>
    <scope>NUCLEOTIDE SEQUENCE</scope>
</reference>
<sequence length="74" mass="8324">MSELNLNEIEEVSGGLVVDDPEKNKFWIIRPNGTVIAPAPTKELAIEFAKQFGTSPTVIDMKEYKAKFGRDLVW</sequence>
<evidence type="ECO:0000313" key="1">
    <source>
        <dbReference type="EMBL" id="AHF24401.1"/>
    </source>
</evidence>
<name>W0FI12_9BACT</name>
<protein>
    <submittedName>
        <fullName evidence="1">Uncharacterized protein</fullName>
    </submittedName>
</protein>
<dbReference type="AlphaFoldDB" id="W0FI12"/>
<proteinExistence type="predicted"/>
<dbReference type="EMBL" id="KC246793">
    <property type="protein sequence ID" value="AHF24401.1"/>
    <property type="molecule type" value="Genomic_DNA"/>
</dbReference>
<organism evidence="1">
    <name type="scientific">uncultured bacterium Contig1761</name>
    <dbReference type="NCBI Taxonomy" id="1393505"/>
    <lineage>
        <taxon>Bacteria</taxon>
        <taxon>environmental samples</taxon>
    </lineage>
</organism>